<evidence type="ECO:0000313" key="4">
    <source>
        <dbReference type="Proteomes" id="UP001153148"/>
    </source>
</evidence>
<organism evidence="3 4">
    <name type="scientific">Timema podura</name>
    <name type="common">Walking stick</name>
    <dbReference type="NCBI Taxonomy" id="61482"/>
    <lineage>
        <taxon>Eukaryota</taxon>
        <taxon>Metazoa</taxon>
        <taxon>Ecdysozoa</taxon>
        <taxon>Arthropoda</taxon>
        <taxon>Hexapoda</taxon>
        <taxon>Insecta</taxon>
        <taxon>Pterygota</taxon>
        <taxon>Neoptera</taxon>
        <taxon>Polyneoptera</taxon>
        <taxon>Phasmatodea</taxon>
        <taxon>Timematodea</taxon>
        <taxon>Timematoidea</taxon>
        <taxon>Timematidae</taxon>
        <taxon>Timema</taxon>
    </lineage>
</organism>
<protein>
    <submittedName>
        <fullName evidence="3">Uncharacterized protein</fullName>
    </submittedName>
</protein>
<sequence length="127" mass="14565">FIYFTKFFPFQMSLTIQQIILDAKRLASRLKEHDSSADVLLSQTQSVYKQIDAMRQYQEEVSELNDAEWDHFGLREYTCALGPVIFLVCVLLGLPMSRGQHENAGLWQDGRGPYGSHSKNLVFDCNT</sequence>
<dbReference type="InterPro" id="IPR008555">
    <property type="entry name" value="SIKE"/>
</dbReference>
<dbReference type="PANTHER" id="PTHR12186">
    <property type="entry name" value="SIKE FAMILY MEMBER"/>
    <property type="match status" value="1"/>
</dbReference>
<dbReference type="EMBL" id="CAJPIN010024848">
    <property type="protein sequence ID" value="CAG2063191.1"/>
    <property type="molecule type" value="Genomic_DNA"/>
</dbReference>
<dbReference type="PANTHER" id="PTHR12186:SF2">
    <property type="entry name" value="FGFR1 ONCOGENE PARTNER 2 HOMOLOG"/>
    <property type="match status" value="1"/>
</dbReference>
<comment type="caution">
    <text evidence="3">The sequence shown here is derived from an EMBL/GenBank/DDBJ whole genome shotgun (WGS) entry which is preliminary data.</text>
</comment>
<evidence type="ECO:0000256" key="2">
    <source>
        <dbReference type="ARBA" id="ARBA00023054"/>
    </source>
</evidence>
<feature type="non-terminal residue" evidence="3">
    <location>
        <position position="1"/>
    </location>
</feature>
<evidence type="ECO:0000313" key="3">
    <source>
        <dbReference type="EMBL" id="CAG2063191.1"/>
    </source>
</evidence>
<gene>
    <name evidence="3" type="ORF">TPAB3V08_LOCUS10139</name>
</gene>
<proteinExistence type="inferred from homology"/>
<dbReference type="Pfam" id="PF05769">
    <property type="entry name" value="SIKE"/>
    <property type="match status" value="1"/>
</dbReference>
<accession>A0ABN7P5R8</accession>
<keyword evidence="2" id="KW-0175">Coiled coil</keyword>
<keyword evidence="4" id="KW-1185">Reference proteome</keyword>
<evidence type="ECO:0000256" key="1">
    <source>
        <dbReference type="ARBA" id="ARBA00005537"/>
    </source>
</evidence>
<reference evidence="3" key="1">
    <citation type="submission" date="2021-03" db="EMBL/GenBank/DDBJ databases">
        <authorList>
            <person name="Tran Van P."/>
        </authorList>
    </citation>
    <scope>NUCLEOTIDE SEQUENCE</scope>
</reference>
<name>A0ABN7P5R8_TIMPD</name>
<dbReference type="Proteomes" id="UP001153148">
    <property type="component" value="Unassembled WGS sequence"/>
</dbReference>
<comment type="similarity">
    <text evidence="1">Belongs to the SIKE family.</text>
</comment>